<evidence type="ECO:0000313" key="3">
    <source>
        <dbReference type="Proteomes" id="UP001208570"/>
    </source>
</evidence>
<keyword evidence="1" id="KW-0812">Transmembrane</keyword>
<dbReference type="EMBL" id="JAODUP010000117">
    <property type="protein sequence ID" value="KAK2161393.1"/>
    <property type="molecule type" value="Genomic_DNA"/>
</dbReference>
<proteinExistence type="predicted"/>
<feature type="transmembrane region" description="Helical" evidence="1">
    <location>
        <begin position="6"/>
        <end position="29"/>
    </location>
</feature>
<accession>A0AAD9NAF0</accession>
<reference evidence="2" key="1">
    <citation type="journal article" date="2023" name="Mol. Biol. Evol.">
        <title>Third-Generation Sequencing Reveals the Adaptive Role of the Epigenome in Three Deep-Sea Polychaetes.</title>
        <authorList>
            <person name="Perez M."/>
            <person name="Aroh O."/>
            <person name="Sun Y."/>
            <person name="Lan Y."/>
            <person name="Juniper S.K."/>
            <person name="Young C.R."/>
            <person name="Angers B."/>
            <person name="Qian P.Y."/>
        </authorList>
    </citation>
    <scope>NUCLEOTIDE SEQUENCE</scope>
    <source>
        <strain evidence="2">P08H-3</strain>
    </source>
</reference>
<dbReference type="AlphaFoldDB" id="A0AAD9NAF0"/>
<comment type="caution">
    <text evidence="2">The sequence shown here is derived from an EMBL/GenBank/DDBJ whole genome shotgun (WGS) entry which is preliminary data.</text>
</comment>
<gene>
    <name evidence="2" type="ORF">LSH36_117g02009</name>
</gene>
<dbReference type="Proteomes" id="UP001208570">
    <property type="component" value="Unassembled WGS sequence"/>
</dbReference>
<evidence type="ECO:0000256" key="1">
    <source>
        <dbReference type="SAM" id="Phobius"/>
    </source>
</evidence>
<keyword evidence="3" id="KW-1185">Reference proteome</keyword>
<keyword evidence="1" id="KW-0472">Membrane</keyword>
<sequence length="352" mass="39980">MILKSSLARFVLFSIFISCFGLIMISLTIQTGQTYRRHRHIDILQRRRNQRSQLSYDFDDDRDNDIVVVDWSSLVRPINDLSDNSPPSISLSDEDLPDVTRRRLGSPLLTLFTTVDDDSANPAYTNTIHNWAALRRYAMPVLFVTKRTSENLVRSALALGWKTTAIERLKNGTPILKYMFLEAIERHQSLFYGYADARILFDGTLVRNFRAFSSYLKTTRNLFVIGKSLKLNISDFAFHQGNVSNLTTLKVPGEKNRSFLSTIQKDYFITTRSGFPWRQIPDLVVSGIGYDGWLVAKAQDWNLTVVDASYTILSVHQIGSEQSSSLPFIEYKDSVATGSGSEQSGVRCKLVY</sequence>
<protein>
    <submittedName>
        <fullName evidence="2">Uncharacterized protein</fullName>
    </submittedName>
</protein>
<name>A0AAD9NAF0_9ANNE</name>
<organism evidence="2 3">
    <name type="scientific">Paralvinella palmiformis</name>
    <dbReference type="NCBI Taxonomy" id="53620"/>
    <lineage>
        <taxon>Eukaryota</taxon>
        <taxon>Metazoa</taxon>
        <taxon>Spiralia</taxon>
        <taxon>Lophotrochozoa</taxon>
        <taxon>Annelida</taxon>
        <taxon>Polychaeta</taxon>
        <taxon>Sedentaria</taxon>
        <taxon>Canalipalpata</taxon>
        <taxon>Terebellida</taxon>
        <taxon>Terebelliformia</taxon>
        <taxon>Alvinellidae</taxon>
        <taxon>Paralvinella</taxon>
    </lineage>
</organism>
<keyword evidence="1" id="KW-1133">Transmembrane helix</keyword>
<evidence type="ECO:0000313" key="2">
    <source>
        <dbReference type="EMBL" id="KAK2161393.1"/>
    </source>
</evidence>